<dbReference type="SUPFAM" id="SSF56672">
    <property type="entry name" value="DNA/RNA polymerases"/>
    <property type="match status" value="1"/>
</dbReference>
<protein>
    <recommendedName>
        <fullName evidence="1">Reverse transcriptase domain-containing protein</fullName>
    </recommendedName>
</protein>
<dbReference type="EMBL" id="CARXXK010001029">
    <property type="protein sequence ID" value="CAI6372289.1"/>
    <property type="molecule type" value="Genomic_DNA"/>
</dbReference>
<dbReference type="InterPro" id="IPR000477">
    <property type="entry name" value="RT_dom"/>
</dbReference>
<comment type="caution">
    <text evidence="2">The sequence shown here is derived from an EMBL/GenBank/DDBJ whole genome shotgun (WGS) entry which is preliminary data.</text>
</comment>
<evidence type="ECO:0000313" key="3">
    <source>
        <dbReference type="Proteomes" id="UP001160148"/>
    </source>
</evidence>
<keyword evidence="3" id="KW-1185">Reference proteome</keyword>
<gene>
    <name evidence="2" type="ORF">MEUPH1_LOCUS26183</name>
</gene>
<accession>A0AAV0XUJ8</accession>
<dbReference type="PROSITE" id="PS50878">
    <property type="entry name" value="RT_POL"/>
    <property type="match status" value="1"/>
</dbReference>
<feature type="domain" description="Reverse transcriptase" evidence="1">
    <location>
        <begin position="1"/>
        <end position="192"/>
    </location>
</feature>
<proteinExistence type="predicted"/>
<organism evidence="2 3">
    <name type="scientific">Macrosiphum euphorbiae</name>
    <name type="common">potato aphid</name>
    <dbReference type="NCBI Taxonomy" id="13131"/>
    <lineage>
        <taxon>Eukaryota</taxon>
        <taxon>Metazoa</taxon>
        <taxon>Ecdysozoa</taxon>
        <taxon>Arthropoda</taxon>
        <taxon>Hexapoda</taxon>
        <taxon>Insecta</taxon>
        <taxon>Pterygota</taxon>
        <taxon>Neoptera</taxon>
        <taxon>Paraneoptera</taxon>
        <taxon>Hemiptera</taxon>
        <taxon>Sternorrhyncha</taxon>
        <taxon>Aphidomorpha</taxon>
        <taxon>Aphidoidea</taxon>
        <taxon>Aphididae</taxon>
        <taxon>Macrosiphini</taxon>
        <taxon>Macrosiphum</taxon>
    </lineage>
</organism>
<dbReference type="Pfam" id="PF00078">
    <property type="entry name" value="RVT_1"/>
    <property type="match status" value="1"/>
</dbReference>
<evidence type="ECO:0000259" key="1">
    <source>
        <dbReference type="PROSITE" id="PS50878"/>
    </source>
</evidence>
<dbReference type="GO" id="GO:0071897">
    <property type="term" value="P:DNA biosynthetic process"/>
    <property type="evidence" value="ECO:0007669"/>
    <property type="project" value="UniProtKB-ARBA"/>
</dbReference>
<dbReference type="AlphaFoldDB" id="A0AAV0XUJ8"/>
<dbReference type="InterPro" id="IPR043502">
    <property type="entry name" value="DNA/RNA_pol_sf"/>
</dbReference>
<sequence length="457" mass="51809">MKSLYNWANESKCRHVFGVFLDIPGAFDNVKWSPILERLHEIGASVRSISIIKSYLDNRHAKLQIEHTVKVKQLTRGCPQGSQLGPTLWKVAMTDVGAPPDRNTQHVITYADDIAILTGAARPPTAFNRMMEYLNEMKSWASKYSLEFSAAKTQLMSIKGGLKPTYNITFGTDDGAAVIESSSTVKYLGILLDPRQAYVEHILALAHKSKDLYRRLRGMASANWGMSRRTAKIIYEGVFLPRITYAAEVWWEGVTYAKCRKKLCSMQRDPLRAITSAYNTASTNCLTDVAGELPLDLRIIEQVEKRKMKLGLITPEAFKGKLDELLEQWQVRYVTTDKGEWTKKMIPSVVERYHLPMEMDHYTSQILTGHGDFRGKLYGFKLVNSPTCECALGGSETVAHVLLKCRRTTSQREELKQALEREGQVWPPEDGVFLKTKALYEALRKSAKDSLYNRSDR</sequence>
<reference evidence="2 3" key="1">
    <citation type="submission" date="2023-01" db="EMBL/GenBank/DDBJ databases">
        <authorList>
            <person name="Whitehead M."/>
        </authorList>
    </citation>
    <scope>NUCLEOTIDE SEQUENCE [LARGE SCALE GENOMIC DNA]</scope>
</reference>
<dbReference type="Proteomes" id="UP001160148">
    <property type="component" value="Unassembled WGS sequence"/>
</dbReference>
<name>A0AAV0XUJ8_9HEMI</name>
<dbReference type="PANTHER" id="PTHR33481:SF1">
    <property type="entry name" value="ENDONUCLEASE_EXONUCLEASE_PHOSPHATASE DOMAIN-CONTAINING PROTEIN-RELATED"/>
    <property type="match status" value="1"/>
</dbReference>
<dbReference type="PANTHER" id="PTHR33481">
    <property type="entry name" value="REVERSE TRANSCRIPTASE"/>
    <property type="match status" value="1"/>
</dbReference>
<evidence type="ECO:0000313" key="2">
    <source>
        <dbReference type="EMBL" id="CAI6372289.1"/>
    </source>
</evidence>